<evidence type="ECO:0000256" key="14">
    <source>
        <dbReference type="SAM" id="SignalP"/>
    </source>
</evidence>
<reference evidence="16" key="1">
    <citation type="journal article" date="2019" name="Int. J. Syst. Evol. Microbiol.">
        <title>The Global Catalogue of Microorganisms (GCM) 10K type strain sequencing project: providing services to taxonomists for standard genome sequencing and annotation.</title>
        <authorList>
            <consortium name="The Broad Institute Genomics Platform"/>
            <consortium name="The Broad Institute Genome Sequencing Center for Infectious Disease"/>
            <person name="Wu L."/>
            <person name="Ma J."/>
        </authorList>
    </citation>
    <scope>NUCLEOTIDE SEQUENCE [LARGE SCALE GENOMIC DNA]</scope>
    <source>
        <strain evidence="16">KCTC 12848</strain>
    </source>
</reference>
<keyword evidence="6 13" id="KW-0732">Signal</keyword>
<dbReference type="Gene3D" id="2.50.20.10">
    <property type="entry name" value="Lipoprotein localisation LolA/LolB/LppX"/>
    <property type="match status" value="1"/>
</dbReference>
<dbReference type="RefSeq" id="WP_265720579.1">
    <property type="nucleotide sequence ID" value="NZ_JAPIVK010000004.1"/>
</dbReference>
<evidence type="ECO:0000256" key="5">
    <source>
        <dbReference type="ARBA" id="ARBA00022448"/>
    </source>
</evidence>
<gene>
    <name evidence="13 15" type="primary">lolB</name>
    <name evidence="15" type="ORF">ACFSKX_02300</name>
</gene>
<comment type="caution">
    <text evidence="15">The sequence shown here is derived from an EMBL/GenBank/DDBJ whole genome shotgun (WGS) entry which is preliminary data.</text>
</comment>
<evidence type="ECO:0000256" key="9">
    <source>
        <dbReference type="ARBA" id="ARBA00023139"/>
    </source>
</evidence>
<keyword evidence="12 13" id="KW-0449">Lipoprotein</keyword>
<sequence length="209" mass="22235">MTGLGPKSPQGAKLLLGCFALLLVACSSQKTQPPAPAEQPPETQPSVEQLQRWTIKGKIGVRSPKDNGSANLTWEQKNSPRYRIHLSGPLGAGATVISGSPAGVSLQRGDDPPVHAPSPAQLTMQTLGWPLPIDEMYYWVRGLAAPGGGASEQRNAGGQLQSLQQSGWQLNFSGYENRGPYTLPTKIKATTSQAAGPVNVTLVIKEWVF</sequence>
<evidence type="ECO:0000313" key="15">
    <source>
        <dbReference type="EMBL" id="MFD2309234.1"/>
    </source>
</evidence>
<comment type="subcellular location">
    <subcellularLocation>
        <location evidence="1 13">Cell outer membrane</location>
        <topology evidence="1 13">Lipid-anchor</topology>
    </subcellularLocation>
</comment>
<dbReference type="EMBL" id="JBHUJD010000002">
    <property type="protein sequence ID" value="MFD2309234.1"/>
    <property type="molecule type" value="Genomic_DNA"/>
</dbReference>
<evidence type="ECO:0000256" key="7">
    <source>
        <dbReference type="ARBA" id="ARBA00022927"/>
    </source>
</evidence>
<dbReference type="InterPro" id="IPR029046">
    <property type="entry name" value="LolA/LolB/LppX"/>
</dbReference>
<evidence type="ECO:0000256" key="3">
    <source>
        <dbReference type="ARBA" id="ARBA00011245"/>
    </source>
</evidence>
<evidence type="ECO:0000256" key="6">
    <source>
        <dbReference type="ARBA" id="ARBA00022729"/>
    </source>
</evidence>
<dbReference type="PROSITE" id="PS51257">
    <property type="entry name" value="PROKAR_LIPOPROTEIN"/>
    <property type="match status" value="1"/>
</dbReference>
<keyword evidence="16" id="KW-1185">Reference proteome</keyword>
<keyword evidence="5 13" id="KW-0813">Transport</keyword>
<organism evidence="15 16">
    <name type="scientific">Microbulbifer halophilus</name>
    <dbReference type="NCBI Taxonomy" id="453963"/>
    <lineage>
        <taxon>Bacteria</taxon>
        <taxon>Pseudomonadati</taxon>
        <taxon>Pseudomonadota</taxon>
        <taxon>Gammaproteobacteria</taxon>
        <taxon>Cellvibrionales</taxon>
        <taxon>Microbulbiferaceae</taxon>
        <taxon>Microbulbifer</taxon>
    </lineage>
</organism>
<evidence type="ECO:0000256" key="12">
    <source>
        <dbReference type="ARBA" id="ARBA00023288"/>
    </source>
</evidence>
<feature type="signal peptide" evidence="14">
    <location>
        <begin position="1"/>
        <end position="30"/>
    </location>
</feature>
<comment type="function">
    <text evidence="13">Plays a critical role in the incorporation of lipoproteins in the outer membrane after they are released by the LolA protein.</text>
</comment>
<dbReference type="InterPro" id="IPR004565">
    <property type="entry name" value="OM_lipoprot_LolB"/>
</dbReference>
<accession>A0ABW5E757</accession>
<evidence type="ECO:0000256" key="1">
    <source>
        <dbReference type="ARBA" id="ARBA00004459"/>
    </source>
</evidence>
<evidence type="ECO:0000256" key="2">
    <source>
        <dbReference type="ARBA" id="ARBA00009696"/>
    </source>
</evidence>
<evidence type="ECO:0000256" key="13">
    <source>
        <dbReference type="HAMAP-Rule" id="MF_00233"/>
    </source>
</evidence>
<proteinExistence type="inferred from homology"/>
<evidence type="ECO:0000256" key="4">
    <source>
        <dbReference type="ARBA" id="ARBA00016202"/>
    </source>
</evidence>
<dbReference type="HAMAP" id="MF_00233">
    <property type="entry name" value="LolB"/>
    <property type="match status" value="1"/>
</dbReference>
<dbReference type="Pfam" id="PF03550">
    <property type="entry name" value="LolB"/>
    <property type="match status" value="1"/>
</dbReference>
<dbReference type="SUPFAM" id="SSF89392">
    <property type="entry name" value="Prokaryotic lipoproteins and lipoprotein localization factors"/>
    <property type="match status" value="1"/>
</dbReference>
<keyword evidence="9 13" id="KW-0564">Palmitate</keyword>
<keyword evidence="10 13" id="KW-0143">Chaperone</keyword>
<evidence type="ECO:0000256" key="11">
    <source>
        <dbReference type="ARBA" id="ARBA00023237"/>
    </source>
</evidence>
<dbReference type="Proteomes" id="UP001597425">
    <property type="component" value="Unassembled WGS sequence"/>
</dbReference>
<evidence type="ECO:0000256" key="10">
    <source>
        <dbReference type="ARBA" id="ARBA00023186"/>
    </source>
</evidence>
<comment type="similarity">
    <text evidence="2 13">Belongs to the LolB family.</text>
</comment>
<dbReference type="NCBIfam" id="TIGR00548">
    <property type="entry name" value="lolB"/>
    <property type="match status" value="1"/>
</dbReference>
<name>A0ABW5E757_9GAMM</name>
<feature type="chain" id="PRO_5045772822" description="Outer-membrane lipoprotein LolB" evidence="14">
    <location>
        <begin position="31"/>
        <end position="209"/>
    </location>
</feature>
<protein>
    <recommendedName>
        <fullName evidence="4 13">Outer-membrane lipoprotein LolB</fullName>
    </recommendedName>
</protein>
<evidence type="ECO:0000256" key="8">
    <source>
        <dbReference type="ARBA" id="ARBA00023136"/>
    </source>
</evidence>
<keyword evidence="7 13" id="KW-0653">Protein transport</keyword>
<comment type="subunit">
    <text evidence="3 13">Monomer.</text>
</comment>
<keyword evidence="11 13" id="KW-0998">Cell outer membrane</keyword>
<keyword evidence="8 13" id="KW-0472">Membrane</keyword>
<evidence type="ECO:0000313" key="16">
    <source>
        <dbReference type="Proteomes" id="UP001597425"/>
    </source>
</evidence>
<dbReference type="CDD" id="cd16326">
    <property type="entry name" value="LolB"/>
    <property type="match status" value="1"/>
</dbReference>